<reference evidence="1 2" key="1">
    <citation type="submission" date="2016-07" db="EMBL/GenBank/DDBJ databases">
        <title>Multiple horizontal gene transfer events from other fungi enriched the ability of initially mycotrophic Trichoderma (Ascomycota) to feed on dead plant biomass.</title>
        <authorList>
            <consortium name="DOE Joint Genome Institute"/>
            <person name="Aerts A."/>
            <person name="Atanasova L."/>
            <person name="Chenthamara K."/>
            <person name="Zhang J."/>
            <person name="Grujic M."/>
            <person name="Henrissat B."/>
            <person name="Kuo A."/>
            <person name="Salamov A."/>
            <person name="Lipzen A."/>
            <person name="Labutti K."/>
            <person name="Barry K."/>
            <person name="Miao Y."/>
            <person name="Rahimi M.J."/>
            <person name="Shen Q."/>
            <person name="Grigoriev I.V."/>
            <person name="Kubicek C.P."/>
            <person name="Druzhinina I.S."/>
        </authorList>
    </citation>
    <scope>NUCLEOTIDE SEQUENCE [LARGE SCALE GENOMIC DNA]</scope>
    <source>
        <strain evidence="1 2">CBS 226.95</strain>
    </source>
</reference>
<organism evidence="1 2">
    <name type="scientific">Trichoderma harzianum CBS 226.95</name>
    <dbReference type="NCBI Taxonomy" id="983964"/>
    <lineage>
        <taxon>Eukaryota</taxon>
        <taxon>Fungi</taxon>
        <taxon>Dikarya</taxon>
        <taxon>Ascomycota</taxon>
        <taxon>Pezizomycotina</taxon>
        <taxon>Sordariomycetes</taxon>
        <taxon>Hypocreomycetidae</taxon>
        <taxon>Hypocreales</taxon>
        <taxon>Hypocreaceae</taxon>
        <taxon>Trichoderma</taxon>
    </lineage>
</organism>
<proteinExistence type="predicted"/>
<dbReference type="GeneID" id="36624523"/>
<evidence type="ECO:0000313" key="1">
    <source>
        <dbReference type="EMBL" id="PTB55953.1"/>
    </source>
</evidence>
<accession>A0A2T4AG02</accession>
<name>A0A2T4AG02_TRIHA</name>
<dbReference type="AlphaFoldDB" id="A0A2T4AG02"/>
<keyword evidence="2" id="KW-1185">Reference proteome</keyword>
<evidence type="ECO:0000313" key="2">
    <source>
        <dbReference type="Proteomes" id="UP000241690"/>
    </source>
</evidence>
<gene>
    <name evidence="1" type="ORF">M431DRAFT_481421</name>
</gene>
<dbReference type="Proteomes" id="UP000241690">
    <property type="component" value="Unassembled WGS sequence"/>
</dbReference>
<dbReference type="EMBL" id="KZ679679">
    <property type="protein sequence ID" value="PTB55953.1"/>
    <property type="molecule type" value="Genomic_DNA"/>
</dbReference>
<sequence length="194" mass="21338">MLNKDNLPIVSLLPPSVSVSVSVSSSVGLTSQLTKLDIGSDPYCQDGRVVVNRTLLVPTPFDPPHLVMDNQIAPSTLLESWVRVLVGRHLKMPIPTRTSAAGTAPYPWRIELHAVNLLRPTSDPWNHRYDSFKKLDAGLIKRTKDAKRHARVVRELPVTRRTILNSVALAVYGEAASPFCPESRDKAESPSLGC</sequence>
<dbReference type="RefSeq" id="XP_024775630.1">
    <property type="nucleotide sequence ID" value="XM_024915954.1"/>
</dbReference>
<protein>
    <submittedName>
        <fullName evidence="1">Uncharacterized protein</fullName>
    </submittedName>
</protein>